<accession>A0A9N7YJB1</accession>
<gene>
    <name evidence="1" type="ORF">PLEPLA_LOCUS15670</name>
</gene>
<evidence type="ECO:0000313" key="1">
    <source>
        <dbReference type="EMBL" id="CAB1427728.1"/>
    </source>
</evidence>
<dbReference type="AlphaFoldDB" id="A0A9N7YJB1"/>
<dbReference type="EMBL" id="CADEAL010000991">
    <property type="protein sequence ID" value="CAB1427728.1"/>
    <property type="molecule type" value="Genomic_DNA"/>
</dbReference>
<comment type="caution">
    <text evidence="1">The sequence shown here is derived from an EMBL/GenBank/DDBJ whole genome shotgun (WGS) entry which is preliminary data.</text>
</comment>
<protein>
    <submittedName>
        <fullName evidence="1">Uncharacterized protein</fullName>
    </submittedName>
</protein>
<organism evidence="1 2">
    <name type="scientific">Pleuronectes platessa</name>
    <name type="common">European plaice</name>
    <dbReference type="NCBI Taxonomy" id="8262"/>
    <lineage>
        <taxon>Eukaryota</taxon>
        <taxon>Metazoa</taxon>
        <taxon>Chordata</taxon>
        <taxon>Craniata</taxon>
        <taxon>Vertebrata</taxon>
        <taxon>Euteleostomi</taxon>
        <taxon>Actinopterygii</taxon>
        <taxon>Neopterygii</taxon>
        <taxon>Teleostei</taxon>
        <taxon>Neoteleostei</taxon>
        <taxon>Acanthomorphata</taxon>
        <taxon>Carangaria</taxon>
        <taxon>Pleuronectiformes</taxon>
        <taxon>Pleuronectoidei</taxon>
        <taxon>Pleuronectidae</taxon>
        <taxon>Pleuronectes</taxon>
    </lineage>
</organism>
<keyword evidence="2" id="KW-1185">Reference proteome</keyword>
<evidence type="ECO:0000313" key="2">
    <source>
        <dbReference type="Proteomes" id="UP001153269"/>
    </source>
</evidence>
<proteinExistence type="predicted"/>
<dbReference type="Proteomes" id="UP001153269">
    <property type="component" value="Unassembled WGS sequence"/>
</dbReference>
<name>A0A9N7YJB1_PLEPL</name>
<sequence length="86" mass="9500">MISTSHYALRRSDKWIQDGVESKARSLPTTPSSQITLRPLHCAADAAVVTVVGSHNWIPQSRPSVHPLYPAKVFVAVPMKWLSGQH</sequence>
<reference evidence="1" key="1">
    <citation type="submission" date="2020-03" db="EMBL/GenBank/DDBJ databases">
        <authorList>
            <person name="Weist P."/>
        </authorList>
    </citation>
    <scope>NUCLEOTIDE SEQUENCE</scope>
</reference>